<accession>A0A844FYL5</accession>
<dbReference type="RefSeq" id="WP_154417151.1">
    <property type="nucleotide sequence ID" value="NZ_VUNS01000003.1"/>
</dbReference>
<evidence type="ECO:0000256" key="2">
    <source>
        <dbReference type="ARBA" id="ARBA00023295"/>
    </source>
</evidence>
<keyword evidence="1" id="KW-0378">Hydrolase</keyword>
<evidence type="ECO:0000313" key="5">
    <source>
        <dbReference type="Proteomes" id="UP000435649"/>
    </source>
</evidence>
<dbReference type="Gene3D" id="3.20.20.80">
    <property type="entry name" value="Glycosidases"/>
    <property type="match status" value="1"/>
</dbReference>
<dbReference type="GO" id="GO:0004565">
    <property type="term" value="F:beta-galactosidase activity"/>
    <property type="evidence" value="ECO:0007669"/>
    <property type="project" value="InterPro"/>
</dbReference>
<evidence type="ECO:0000313" key="4">
    <source>
        <dbReference type="EMBL" id="MST96367.1"/>
    </source>
</evidence>
<reference evidence="4 5" key="1">
    <citation type="submission" date="2019-08" db="EMBL/GenBank/DDBJ databases">
        <title>In-depth cultivation of the pig gut microbiome towards novel bacterial diversity and tailored functional studies.</title>
        <authorList>
            <person name="Wylensek D."/>
            <person name="Hitch T.C.A."/>
            <person name="Clavel T."/>
        </authorList>
    </citation>
    <scope>NUCLEOTIDE SEQUENCE [LARGE SCALE GENOMIC DNA]</scope>
    <source>
        <strain evidence="4 5">BBE-744-WT-12</strain>
    </source>
</reference>
<protein>
    <submittedName>
        <fullName evidence="4">Beta-agarase</fullName>
    </submittedName>
</protein>
<keyword evidence="5" id="KW-1185">Reference proteome</keyword>
<dbReference type="InterPro" id="IPR017853">
    <property type="entry name" value="GH"/>
</dbReference>
<dbReference type="GO" id="GO:0009341">
    <property type="term" value="C:beta-galactosidase complex"/>
    <property type="evidence" value="ECO:0007669"/>
    <property type="project" value="InterPro"/>
</dbReference>
<dbReference type="InterPro" id="IPR013529">
    <property type="entry name" value="Glyco_hydro_42_N"/>
</dbReference>
<dbReference type="EMBL" id="VUNS01000003">
    <property type="protein sequence ID" value="MST96367.1"/>
    <property type="molecule type" value="Genomic_DNA"/>
</dbReference>
<evidence type="ECO:0000256" key="1">
    <source>
        <dbReference type="ARBA" id="ARBA00022801"/>
    </source>
</evidence>
<name>A0A844FYL5_9BACT</name>
<proteinExistence type="predicted"/>
<dbReference type="Gene3D" id="2.60.120.430">
    <property type="entry name" value="Galactose-binding lectin"/>
    <property type="match status" value="1"/>
</dbReference>
<comment type="caution">
    <text evidence="4">The sequence shown here is derived from an EMBL/GenBank/DDBJ whole genome shotgun (WGS) entry which is preliminary data.</text>
</comment>
<keyword evidence="2" id="KW-0326">Glycosidase</keyword>
<gene>
    <name evidence="4" type="ORF">FYJ85_04810</name>
</gene>
<dbReference type="Proteomes" id="UP000435649">
    <property type="component" value="Unassembled WGS sequence"/>
</dbReference>
<dbReference type="GO" id="GO:0005975">
    <property type="term" value="P:carbohydrate metabolic process"/>
    <property type="evidence" value="ECO:0007669"/>
    <property type="project" value="InterPro"/>
</dbReference>
<feature type="domain" description="Glycoside hydrolase family 42 N-terminal" evidence="3">
    <location>
        <begin position="415"/>
        <end position="561"/>
    </location>
</feature>
<dbReference type="SUPFAM" id="SSF51445">
    <property type="entry name" value="(Trans)glycosidases"/>
    <property type="match status" value="1"/>
</dbReference>
<dbReference type="Pfam" id="PF02449">
    <property type="entry name" value="Glyco_hydro_42"/>
    <property type="match status" value="1"/>
</dbReference>
<organism evidence="4 5">
    <name type="scientific">Victivallis lenta</name>
    <dbReference type="NCBI Taxonomy" id="2606640"/>
    <lineage>
        <taxon>Bacteria</taxon>
        <taxon>Pseudomonadati</taxon>
        <taxon>Lentisphaerota</taxon>
        <taxon>Lentisphaeria</taxon>
        <taxon>Victivallales</taxon>
        <taxon>Victivallaceae</taxon>
        <taxon>Victivallis</taxon>
    </lineage>
</organism>
<evidence type="ECO:0000259" key="3">
    <source>
        <dbReference type="Pfam" id="PF02449"/>
    </source>
</evidence>
<sequence>MRLSRTWISTALVFCTGCLLAGGLELSKDQLEARYRAKVEQTADGILLKSDTAEWDAGLRINPPKGQKFDFSGAEYLAVDVENLSKDRQMRLTMHITSGGKDKASTSHVDLPHREVNTGVGLNPGEKRTMRLYLPHAALFTAPEGGRNIKRPLDTSKINSIEFKMQWPFEPHQVKGLIDCRLSNLRLEGEAETDKKVTGMGDKYFPFIDVYGQYKHGEWPEKIHSDADLTKEHQRELAELAATPAPSTWDRFGGWAEGPQLEATGNFRTEKYNGKWFLVDPEGRLFWSTGIDVLQAHTDATTGRGHEKWFEGKVPADGVMPFTHWNLQKKYGKGRYEDDFYDTMSRRLKAWGINTIGNWSKSNIMLKGEQPYTMQLADFARNFPRLPNVKFYDVFDPAFEAKMGNILRDRAKEDEMTRKSIDDPMCIGYFIDNELQFGRIMEGVMKAKADQPAKQEFIKDLKAKYQKIGDLNKAWETDYKDWKQLADGDTVPKSAGYKKDANEFNAKMIDRYFELCSKGIKSAAPHRLYLGCRFVGFRQSKECQESAAKYCDVVSVNTYHNSVANVDPKSFGGKPILIGEFHFGTYDRGMFSASLCPVGDQQERATSYQRYVQGALVHPNMIGAHWFQFRDQPLTGRWDGEGYQIGFVDVADTPYPEMIKASREVGENMYTYRMNGKLNNSMK</sequence>
<dbReference type="AlphaFoldDB" id="A0A844FYL5"/>